<dbReference type="AlphaFoldDB" id="A0A165JAI7"/>
<reference evidence="2 3" key="1">
    <citation type="journal article" date="2016" name="Mol. Biol. Evol.">
        <title>Comparative Genomics of Early-Diverging Mushroom-Forming Fungi Provides Insights into the Origins of Lignocellulose Decay Capabilities.</title>
        <authorList>
            <person name="Nagy L.G."/>
            <person name="Riley R."/>
            <person name="Tritt A."/>
            <person name="Adam C."/>
            <person name="Daum C."/>
            <person name="Floudas D."/>
            <person name="Sun H."/>
            <person name="Yadav J.S."/>
            <person name="Pangilinan J."/>
            <person name="Larsson K.H."/>
            <person name="Matsuura K."/>
            <person name="Barry K."/>
            <person name="Labutti K."/>
            <person name="Kuo R."/>
            <person name="Ohm R.A."/>
            <person name="Bhattacharya S.S."/>
            <person name="Shirouzu T."/>
            <person name="Yoshinaga Y."/>
            <person name="Martin F.M."/>
            <person name="Grigoriev I.V."/>
            <person name="Hibbett D.S."/>
        </authorList>
    </citation>
    <scope>NUCLEOTIDE SEQUENCE [LARGE SCALE GENOMIC DNA]</scope>
    <source>
        <strain evidence="2 3">HHB12733</strain>
    </source>
</reference>
<dbReference type="InterPro" id="IPR019734">
    <property type="entry name" value="TPR_rpt"/>
</dbReference>
<keyword evidence="1" id="KW-0802">TPR repeat</keyword>
<sequence length="429" mass="47962">MTRLTIDMARKGKTGKPKTTTETSLCVPFWEFFGRPEALPACRASLYADHNADDCMTCLEQKIAYEVFNGGCTPQTFMSLARAIQHDLSLEAPECSANSGRRRALKQAILSYCGAASVRDRKNALLLCTLGIWRGLFHEDADDLKGALDDFTKVIELDPPNVVAEYHIGVIYDYLATQEIAKNTRNKTECLHRAREKYTLALDAFETASHPRADMVRQRIAALADFQPGDRVEAMPFLPISAWIAENRDTVTGSDLEGTEGSWDAVAVAHEVKTEEPLNITRFETDDPTLTAVVKGVIEDNSVRTKRRRRVKKAVDGQFAKLLAHLCPDENSDLSRRAVRDKLMEHFRQVQGTEGTIKDELLKVLEFFGDCEGSVRTLATSTATKQRNAAVKNAFGKPLSVLPVTSRESSWWPRSSDNRVQRLSEMYSI</sequence>
<dbReference type="InParanoid" id="A0A165JAI7"/>
<dbReference type="PROSITE" id="PS50005">
    <property type="entry name" value="TPR"/>
    <property type="match status" value="1"/>
</dbReference>
<evidence type="ECO:0000256" key="1">
    <source>
        <dbReference type="PROSITE-ProRule" id="PRU00339"/>
    </source>
</evidence>
<dbReference type="SUPFAM" id="SSF48452">
    <property type="entry name" value="TPR-like"/>
    <property type="match status" value="1"/>
</dbReference>
<protein>
    <submittedName>
        <fullName evidence="2">Uncharacterized protein</fullName>
    </submittedName>
</protein>
<dbReference type="InterPro" id="IPR011990">
    <property type="entry name" value="TPR-like_helical_dom_sf"/>
</dbReference>
<proteinExistence type="predicted"/>
<evidence type="ECO:0000313" key="2">
    <source>
        <dbReference type="EMBL" id="KZT61591.1"/>
    </source>
</evidence>
<dbReference type="Gene3D" id="1.25.40.10">
    <property type="entry name" value="Tetratricopeptide repeat domain"/>
    <property type="match status" value="1"/>
</dbReference>
<feature type="repeat" description="TPR" evidence="1">
    <location>
        <begin position="128"/>
        <end position="161"/>
    </location>
</feature>
<name>A0A165JAI7_9BASI</name>
<gene>
    <name evidence="2" type="ORF">CALCODRAFT_553088</name>
</gene>
<dbReference type="Proteomes" id="UP000076842">
    <property type="component" value="Unassembled WGS sequence"/>
</dbReference>
<accession>A0A165JAI7</accession>
<organism evidence="2 3">
    <name type="scientific">Calocera cornea HHB12733</name>
    <dbReference type="NCBI Taxonomy" id="1353952"/>
    <lineage>
        <taxon>Eukaryota</taxon>
        <taxon>Fungi</taxon>
        <taxon>Dikarya</taxon>
        <taxon>Basidiomycota</taxon>
        <taxon>Agaricomycotina</taxon>
        <taxon>Dacrymycetes</taxon>
        <taxon>Dacrymycetales</taxon>
        <taxon>Dacrymycetaceae</taxon>
        <taxon>Calocera</taxon>
    </lineage>
</organism>
<evidence type="ECO:0000313" key="3">
    <source>
        <dbReference type="Proteomes" id="UP000076842"/>
    </source>
</evidence>
<keyword evidence="3" id="KW-1185">Reference proteome</keyword>
<dbReference type="OrthoDB" id="10481877at2759"/>
<dbReference type="EMBL" id="KV423922">
    <property type="protein sequence ID" value="KZT61591.1"/>
    <property type="molecule type" value="Genomic_DNA"/>
</dbReference>